<reference evidence="6 7" key="1">
    <citation type="submission" date="2020-07" db="EMBL/GenBank/DDBJ databases">
        <title>Novel species isolated from subtropical streams in China.</title>
        <authorList>
            <person name="Lu H."/>
        </authorList>
    </citation>
    <scope>NUCLEOTIDE SEQUENCE [LARGE SCALE GENOMIC DNA]</scope>
    <source>
        <strain evidence="6 7">LX47W</strain>
    </source>
</reference>
<dbReference type="PROSITE" id="PS50931">
    <property type="entry name" value="HTH_LYSR"/>
    <property type="match status" value="1"/>
</dbReference>
<comment type="similarity">
    <text evidence="1">Belongs to the LysR transcriptional regulatory family.</text>
</comment>
<dbReference type="InterPro" id="IPR058163">
    <property type="entry name" value="LysR-type_TF_proteobact-type"/>
</dbReference>
<evidence type="ECO:0000256" key="4">
    <source>
        <dbReference type="ARBA" id="ARBA00023163"/>
    </source>
</evidence>
<dbReference type="GO" id="GO:0006351">
    <property type="term" value="P:DNA-templated transcription"/>
    <property type="evidence" value="ECO:0007669"/>
    <property type="project" value="TreeGrafter"/>
</dbReference>
<dbReference type="InterPro" id="IPR005119">
    <property type="entry name" value="LysR_subst-bd"/>
</dbReference>
<dbReference type="AlphaFoldDB" id="A0A7W2FAC4"/>
<dbReference type="InterPro" id="IPR000847">
    <property type="entry name" value="LysR_HTH_N"/>
</dbReference>
<dbReference type="Proteomes" id="UP000573499">
    <property type="component" value="Unassembled WGS sequence"/>
</dbReference>
<dbReference type="Pfam" id="PF03466">
    <property type="entry name" value="LysR_substrate"/>
    <property type="match status" value="1"/>
</dbReference>
<keyword evidence="3" id="KW-0238">DNA-binding</keyword>
<dbReference type="SUPFAM" id="SSF46785">
    <property type="entry name" value="Winged helix' DNA-binding domain"/>
    <property type="match status" value="1"/>
</dbReference>
<dbReference type="EMBL" id="JACEZU010000006">
    <property type="protein sequence ID" value="MBA5688016.1"/>
    <property type="molecule type" value="Genomic_DNA"/>
</dbReference>
<feature type="domain" description="HTH lysR-type" evidence="5">
    <location>
        <begin position="1"/>
        <end position="59"/>
    </location>
</feature>
<evidence type="ECO:0000256" key="1">
    <source>
        <dbReference type="ARBA" id="ARBA00009437"/>
    </source>
</evidence>
<dbReference type="PANTHER" id="PTHR30537">
    <property type="entry name" value="HTH-TYPE TRANSCRIPTIONAL REGULATOR"/>
    <property type="match status" value="1"/>
</dbReference>
<keyword evidence="2" id="KW-0805">Transcription regulation</keyword>
<dbReference type="CDD" id="cd08422">
    <property type="entry name" value="PBP2_CrgA_like"/>
    <property type="match status" value="1"/>
</dbReference>
<keyword evidence="4" id="KW-0804">Transcription</keyword>
<evidence type="ECO:0000313" key="6">
    <source>
        <dbReference type="EMBL" id="MBA5688016.1"/>
    </source>
</evidence>
<gene>
    <name evidence="6" type="ORF">H3H39_13270</name>
</gene>
<dbReference type="SUPFAM" id="SSF53850">
    <property type="entry name" value="Periplasmic binding protein-like II"/>
    <property type="match status" value="1"/>
</dbReference>
<dbReference type="InterPro" id="IPR036390">
    <property type="entry name" value="WH_DNA-bd_sf"/>
</dbReference>
<dbReference type="PANTHER" id="PTHR30537:SF30">
    <property type="entry name" value="TRANSCRIPTIONAL REGULATOR-RELATED"/>
    <property type="match status" value="1"/>
</dbReference>
<name>A0A7W2FAC4_9BURK</name>
<dbReference type="InterPro" id="IPR036388">
    <property type="entry name" value="WH-like_DNA-bd_sf"/>
</dbReference>
<protein>
    <submittedName>
        <fullName evidence="6">LysR family transcriptional regulator</fullName>
    </submittedName>
</protein>
<evidence type="ECO:0000256" key="3">
    <source>
        <dbReference type="ARBA" id="ARBA00023125"/>
    </source>
</evidence>
<dbReference type="FunFam" id="1.10.10.10:FF:000001">
    <property type="entry name" value="LysR family transcriptional regulator"/>
    <property type="match status" value="1"/>
</dbReference>
<keyword evidence="7" id="KW-1185">Reference proteome</keyword>
<proteinExistence type="inferred from homology"/>
<dbReference type="Gene3D" id="1.10.10.10">
    <property type="entry name" value="Winged helix-like DNA-binding domain superfamily/Winged helix DNA-binding domain"/>
    <property type="match status" value="1"/>
</dbReference>
<evidence type="ECO:0000256" key="2">
    <source>
        <dbReference type="ARBA" id="ARBA00023015"/>
    </source>
</evidence>
<comment type="caution">
    <text evidence="6">The sequence shown here is derived from an EMBL/GenBank/DDBJ whole genome shotgun (WGS) entry which is preliminary data.</text>
</comment>
<sequence>MDRLKRMAVFARVVEAGSMSAAARELAMTTSAVSQQIRQLEAEIGLALLHRSTRRLSTTEAGQAYYEDCAAMLLAAHTAEQRLSDLRDEPRGELRIAFPVGFSGHLAAALGPLLRAQPRLALRLFAEDRRVDLIAERIDLAIRIGTLSDSNLVARRLAEWPHVLVASSGYAREHGLPQMPEELARHPVMSLNVMNQTEFIELSRAGEAPRRVRVHGTVAGNSFIALQAMMLQGAGILRMPGPDAMPLLATGQVVLVLPEWSMAPMGVYALTVQRDAQPAKVRLAIAAIRDYLEVGAGEGSNVVPAMT</sequence>
<dbReference type="GO" id="GO:0043565">
    <property type="term" value="F:sequence-specific DNA binding"/>
    <property type="evidence" value="ECO:0007669"/>
    <property type="project" value="TreeGrafter"/>
</dbReference>
<accession>A0A7W2FAC4</accession>
<dbReference type="Pfam" id="PF00126">
    <property type="entry name" value="HTH_1"/>
    <property type="match status" value="1"/>
</dbReference>
<dbReference type="Gene3D" id="3.40.190.290">
    <property type="match status" value="1"/>
</dbReference>
<evidence type="ECO:0000259" key="5">
    <source>
        <dbReference type="PROSITE" id="PS50931"/>
    </source>
</evidence>
<evidence type="ECO:0000313" key="7">
    <source>
        <dbReference type="Proteomes" id="UP000573499"/>
    </source>
</evidence>
<organism evidence="6 7">
    <name type="scientific">Rugamonas apoptosis</name>
    <dbReference type="NCBI Taxonomy" id="2758570"/>
    <lineage>
        <taxon>Bacteria</taxon>
        <taxon>Pseudomonadati</taxon>
        <taxon>Pseudomonadota</taxon>
        <taxon>Betaproteobacteria</taxon>
        <taxon>Burkholderiales</taxon>
        <taxon>Oxalobacteraceae</taxon>
        <taxon>Telluria group</taxon>
        <taxon>Rugamonas</taxon>
    </lineage>
</organism>
<dbReference type="GO" id="GO:0003700">
    <property type="term" value="F:DNA-binding transcription factor activity"/>
    <property type="evidence" value="ECO:0007669"/>
    <property type="project" value="InterPro"/>
</dbReference>